<sequence>MTAAPAGSIRLVLLPGMDGTGELFEPLAQAMGRRHDTIDVVRYPGTEPLGYDELERLVRARLPAGQPFVLLGESFSGPLAISIAAAPPPGLRGLILCCSFARNPKPGLALLRGGLLELSMMFMHSGLMRGPMRHMLLGRFATPRLCGLLQGSLRQVSTAVMTRRMREVQRVNVVDRLAQVRVPVMYLQAIEDRIVPGQAARTIQRALSGLRIVRLEGPHGLLQAAPVAAAQAIENFCRELGSPEPATP</sequence>
<dbReference type="AlphaFoldDB" id="A0AA91I8R8"/>
<comment type="caution">
    <text evidence="2">The sequence shown here is derived from an EMBL/GenBank/DDBJ whole genome shotgun (WGS) entry which is preliminary data.</text>
</comment>
<name>A0AA91I8R8_VARPD</name>
<feature type="domain" description="AB hydrolase-1" evidence="1">
    <location>
        <begin position="11"/>
        <end position="229"/>
    </location>
</feature>
<dbReference type="SUPFAM" id="SSF53474">
    <property type="entry name" value="alpha/beta-Hydrolases"/>
    <property type="match status" value="1"/>
</dbReference>
<accession>A0AA91I8R8</accession>
<dbReference type="Gene3D" id="3.40.50.1820">
    <property type="entry name" value="alpha/beta hydrolase"/>
    <property type="match status" value="1"/>
</dbReference>
<dbReference type="EMBL" id="LVHG01000074">
    <property type="protein sequence ID" value="OAK59208.1"/>
    <property type="molecule type" value="Genomic_DNA"/>
</dbReference>
<organism evidence="2 3">
    <name type="scientific">Variovorax paradoxus</name>
    <dbReference type="NCBI Taxonomy" id="34073"/>
    <lineage>
        <taxon>Bacteria</taxon>
        <taxon>Pseudomonadati</taxon>
        <taxon>Pseudomonadota</taxon>
        <taxon>Betaproteobacteria</taxon>
        <taxon>Burkholderiales</taxon>
        <taxon>Comamonadaceae</taxon>
        <taxon>Variovorax</taxon>
    </lineage>
</organism>
<gene>
    <name evidence="2" type="ORF">A3K87_26275</name>
</gene>
<dbReference type="InterPro" id="IPR000073">
    <property type="entry name" value="AB_hydrolase_1"/>
</dbReference>
<evidence type="ECO:0000313" key="2">
    <source>
        <dbReference type="EMBL" id="OAK59208.1"/>
    </source>
</evidence>
<dbReference type="Proteomes" id="UP000077852">
    <property type="component" value="Unassembled WGS sequence"/>
</dbReference>
<evidence type="ECO:0000313" key="3">
    <source>
        <dbReference type="Proteomes" id="UP000077852"/>
    </source>
</evidence>
<evidence type="ECO:0000259" key="1">
    <source>
        <dbReference type="Pfam" id="PF12697"/>
    </source>
</evidence>
<dbReference type="Pfam" id="PF12697">
    <property type="entry name" value="Abhydrolase_6"/>
    <property type="match status" value="1"/>
</dbReference>
<reference evidence="2 3" key="1">
    <citation type="submission" date="2016-03" db="EMBL/GenBank/DDBJ databases">
        <title>Genome sequence of Variovorax paradoxus KB5.</title>
        <authorList>
            <person name="Jeong H."/>
            <person name="Hong C.E."/>
            <person name="Jo S.H."/>
            <person name="Park J.M."/>
        </authorList>
    </citation>
    <scope>NUCLEOTIDE SEQUENCE [LARGE SCALE GENOMIC DNA]</scope>
    <source>
        <strain evidence="2 3">KB5</strain>
    </source>
</reference>
<dbReference type="InterPro" id="IPR029058">
    <property type="entry name" value="AB_hydrolase_fold"/>
</dbReference>
<proteinExistence type="predicted"/>
<protein>
    <submittedName>
        <fullName evidence="2">Bioh protein</fullName>
    </submittedName>
</protein>